<proteinExistence type="predicted"/>
<gene>
    <name evidence="5" type="ORF">AGOR_G00106080</name>
</gene>
<evidence type="ECO:0000256" key="3">
    <source>
        <dbReference type="SAM" id="MobiDB-lite"/>
    </source>
</evidence>
<comment type="caution">
    <text evidence="5">The sequence shown here is derived from an EMBL/GenBank/DDBJ whole genome shotgun (WGS) entry which is preliminary data.</text>
</comment>
<evidence type="ECO:0000256" key="1">
    <source>
        <dbReference type="ARBA" id="ARBA00023054"/>
    </source>
</evidence>
<dbReference type="Pfam" id="PF13863">
    <property type="entry name" value="DUF4200"/>
    <property type="match status" value="1"/>
</dbReference>
<keyword evidence="1 2" id="KW-0175">Coiled coil</keyword>
<dbReference type="InterPro" id="IPR025252">
    <property type="entry name" value="DUF4200"/>
</dbReference>
<reference evidence="5" key="1">
    <citation type="submission" date="2021-01" db="EMBL/GenBank/DDBJ databases">
        <authorList>
            <person name="Zahm M."/>
            <person name="Roques C."/>
            <person name="Cabau C."/>
            <person name="Klopp C."/>
            <person name="Donnadieu C."/>
            <person name="Jouanno E."/>
            <person name="Lampietro C."/>
            <person name="Louis A."/>
            <person name="Herpin A."/>
            <person name="Echchiki A."/>
            <person name="Berthelot C."/>
            <person name="Parey E."/>
            <person name="Roest-Crollius H."/>
            <person name="Braasch I."/>
            <person name="Postlethwait J."/>
            <person name="Bobe J."/>
            <person name="Montfort J."/>
            <person name="Bouchez O."/>
            <person name="Begum T."/>
            <person name="Mejri S."/>
            <person name="Adams A."/>
            <person name="Chen W.-J."/>
            <person name="Guiguen Y."/>
        </authorList>
    </citation>
    <scope>NUCLEOTIDE SEQUENCE</scope>
    <source>
        <tissue evidence="5">Blood</tissue>
    </source>
</reference>
<feature type="region of interest" description="Disordered" evidence="3">
    <location>
        <begin position="349"/>
        <end position="380"/>
    </location>
</feature>
<dbReference type="EMBL" id="JAERUA010000009">
    <property type="protein sequence ID" value="KAI1895418.1"/>
    <property type="molecule type" value="Genomic_DNA"/>
</dbReference>
<evidence type="ECO:0000313" key="6">
    <source>
        <dbReference type="Proteomes" id="UP000829720"/>
    </source>
</evidence>
<name>A0A8T3DK69_9TELE</name>
<dbReference type="PANTHER" id="PTHR21683:SF18">
    <property type="entry name" value="COILED-COIL DOMAIN-CONTAINING PROTEIN 42 HOMOLOG"/>
    <property type="match status" value="1"/>
</dbReference>
<dbReference type="AlphaFoldDB" id="A0A8T3DK69"/>
<feature type="coiled-coil region" evidence="2">
    <location>
        <begin position="143"/>
        <end position="170"/>
    </location>
</feature>
<feature type="domain" description="DUF4200" evidence="4">
    <location>
        <begin position="70"/>
        <end position="185"/>
    </location>
</feature>
<dbReference type="GO" id="GO:0005856">
    <property type="term" value="C:cytoskeleton"/>
    <property type="evidence" value="ECO:0007669"/>
    <property type="project" value="UniProtKB-ARBA"/>
</dbReference>
<evidence type="ECO:0000256" key="2">
    <source>
        <dbReference type="SAM" id="Coils"/>
    </source>
</evidence>
<evidence type="ECO:0000313" key="5">
    <source>
        <dbReference type="EMBL" id="KAI1895418.1"/>
    </source>
</evidence>
<feature type="compositionally biased region" description="Low complexity" evidence="3">
    <location>
        <begin position="365"/>
        <end position="380"/>
    </location>
</feature>
<keyword evidence="6" id="KW-1185">Reference proteome</keyword>
<sequence>METMSLPQINRDDPRLKLKVENRMKNIFVTQVEEAREEEDENINYIPIITEASGKILETGVNTLQKTLVLKKQVEVDEVDRELALKREEVRERMQTLAIQRAEFELKQQENKDRARKFEKFVQDNETKRRRAQRKYLAEKRQNELKEIEREQLLQQLKKLQDRQQYLKERVTKYKIYEDYLLMVLDLLPENYLEYGADSLVLPVIRRRETLSITNRDLVERLSGLLEELERSQRSLDTLNQEHDTNKLMTNRKLYELQTYWDKIKERNKELEMNLQLHQGQSRDQTQETGSLLIAVQNLGEQCHLQHYGPLEDLTLLHMMDMIKEFIQEKADVERRAMRLMDSSSAMASSTELTGVREKGPAMVKSNSKTLLKSTSKTSSKSGLFAGSVLKM</sequence>
<evidence type="ECO:0000259" key="4">
    <source>
        <dbReference type="Pfam" id="PF13863"/>
    </source>
</evidence>
<accession>A0A8T3DK69</accession>
<organism evidence="5 6">
    <name type="scientific">Albula goreensis</name>
    <dbReference type="NCBI Taxonomy" id="1534307"/>
    <lineage>
        <taxon>Eukaryota</taxon>
        <taxon>Metazoa</taxon>
        <taxon>Chordata</taxon>
        <taxon>Craniata</taxon>
        <taxon>Vertebrata</taxon>
        <taxon>Euteleostomi</taxon>
        <taxon>Actinopterygii</taxon>
        <taxon>Neopterygii</taxon>
        <taxon>Teleostei</taxon>
        <taxon>Albuliformes</taxon>
        <taxon>Albulidae</taxon>
        <taxon>Albula</taxon>
    </lineage>
</organism>
<dbReference type="PANTHER" id="PTHR21683">
    <property type="entry name" value="COILED-COIL DOMAIN-CONTAINING PROTEIN 42 LIKE-2-LIKE-RELATED"/>
    <property type="match status" value="1"/>
</dbReference>
<dbReference type="Proteomes" id="UP000829720">
    <property type="component" value="Unassembled WGS sequence"/>
</dbReference>
<dbReference type="OrthoDB" id="2134857at2759"/>
<protein>
    <recommendedName>
        <fullName evidence="4">DUF4200 domain-containing protein</fullName>
    </recommendedName>
</protein>
<feature type="coiled-coil region" evidence="2">
    <location>
        <begin position="215"/>
        <end position="242"/>
    </location>
</feature>
<dbReference type="InterPro" id="IPR051147">
    <property type="entry name" value="CFAP_domain-containing"/>
</dbReference>